<name>A0A1B6GF46_9HEMI</name>
<feature type="region of interest" description="Disordered" evidence="1">
    <location>
        <begin position="31"/>
        <end position="61"/>
    </location>
</feature>
<gene>
    <name evidence="2" type="ORF">g.8921</name>
</gene>
<reference evidence="2" key="1">
    <citation type="submission" date="2015-11" db="EMBL/GenBank/DDBJ databases">
        <title>De novo transcriptome assembly of four potential Pierce s Disease insect vectors from Arizona vineyards.</title>
        <authorList>
            <person name="Tassone E.E."/>
        </authorList>
    </citation>
    <scope>NUCLEOTIDE SEQUENCE</scope>
</reference>
<accession>A0A1B6GF46</accession>
<organism evidence="2">
    <name type="scientific">Cuerna arida</name>
    <dbReference type="NCBI Taxonomy" id="1464854"/>
    <lineage>
        <taxon>Eukaryota</taxon>
        <taxon>Metazoa</taxon>
        <taxon>Ecdysozoa</taxon>
        <taxon>Arthropoda</taxon>
        <taxon>Hexapoda</taxon>
        <taxon>Insecta</taxon>
        <taxon>Pterygota</taxon>
        <taxon>Neoptera</taxon>
        <taxon>Paraneoptera</taxon>
        <taxon>Hemiptera</taxon>
        <taxon>Auchenorrhyncha</taxon>
        <taxon>Membracoidea</taxon>
        <taxon>Cicadellidae</taxon>
        <taxon>Cicadellinae</taxon>
        <taxon>Proconiini</taxon>
        <taxon>Cuerna</taxon>
    </lineage>
</organism>
<feature type="non-terminal residue" evidence="2">
    <location>
        <position position="1"/>
    </location>
</feature>
<protein>
    <submittedName>
        <fullName evidence="2">Uncharacterized protein</fullName>
    </submittedName>
</protein>
<dbReference type="AlphaFoldDB" id="A0A1B6GF46"/>
<proteinExistence type="predicted"/>
<sequence>APSRRSVIGDGPRVVSSKQKIVYEMVKSVKSIPSELPKSEGPGKEGMGDGGTAFSKKPDTTENSLCNEFKMKIVPNREEGIGKQRNPYYIFEHVTNDVRTPKPLQDPEFHSLTDRRATGMSVARPLTLRIDKVGAPGSRSHTSLHSLPSIYTISRRSIASITPSVHSMGVLSLGEISFSAIKAPSEEEVREVLTLGERVPSMFRLREDPPPRDAEIPTEFKVTLTATETVFMLSIPTLSDSPVTDEGRRTLIENRLHEIKSQVNKTVSHIATQTHTS</sequence>
<evidence type="ECO:0000256" key="1">
    <source>
        <dbReference type="SAM" id="MobiDB-lite"/>
    </source>
</evidence>
<feature type="compositionally biased region" description="Basic and acidic residues" evidence="1">
    <location>
        <begin position="37"/>
        <end position="47"/>
    </location>
</feature>
<dbReference type="EMBL" id="GECZ01008720">
    <property type="protein sequence ID" value="JAS61049.1"/>
    <property type="molecule type" value="Transcribed_RNA"/>
</dbReference>
<evidence type="ECO:0000313" key="2">
    <source>
        <dbReference type="EMBL" id="JAS61049.1"/>
    </source>
</evidence>
<feature type="non-terminal residue" evidence="2">
    <location>
        <position position="277"/>
    </location>
</feature>